<feature type="transmembrane region" description="Helical" evidence="1">
    <location>
        <begin position="326"/>
        <end position="345"/>
    </location>
</feature>
<evidence type="ECO:0000256" key="1">
    <source>
        <dbReference type="SAM" id="Phobius"/>
    </source>
</evidence>
<dbReference type="AlphaFoldDB" id="A0A9W6TYB2"/>
<organism evidence="2 3">
    <name type="scientific">Phytophthora fragariaefolia</name>
    <dbReference type="NCBI Taxonomy" id="1490495"/>
    <lineage>
        <taxon>Eukaryota</taxon>
        <taxon>Sar</taxon>
        <taxon>Stramenopiles</taxon>
        <taxon>Oomycota</taxon>
        <taxon>Peronosporomycetes</taxon>
        <taxon>Peronosporales</taxon>
        <taxon>Peronosporaceae</taxon>
        <taxon>Phytophthora</taxon>
    </lineage>
</organism>
<keyword evidence="1" id="KW-0472">Membrane</keyword>
<reference evidence="2" key="1">
    <citation type="submission" date="2023-04" db="EMBL/GenBank/DDBJ databases">
        <title>Phytophthora fragariaefolia NBRC 109709.</title>
        <authorList>
            <person name="Ichikawa N."/>
            <person name="Sato H."/>
            <person name="Tonouchi N."/>
        </authorList>
    </citation>
    <scope>NUCLEOTIDE SEQUENCE</scope>
    <source>
        <strain evidence="2">NBRC 109709</strain>
    </source>
</reference>
<dbReference type="OrthoDB" id="108634at2759"/>
<name>A0A9W6TYB2_9STRA</name>
<feature type="transmembrane region" description="Helical" evidence="1">
    <location>
        <begin position="284"/>
        <end position="306"/>
    </location>
</feature>
<feature type="transmembrane region" description="Helical" evidence="1">
    <location>
        <begin position="22"/>
        <end position="41"/>
    </location>
</feature>
<keyword evidence="1" id="KW-1133">Transmembrane helix</keyword>
<feature type="transmembrane region" description="Helical" evidence="1">
    <location>
        <begin position="53"/>
        <end position="73"/>
    </location>
</feature>
<dbReference type="Proteomes" id="UP001165121">
    <property type="component" value="Unassembled WGS sequence"/>
</dbReference>
<comment type="caution">
    <text evidence="2">The sequence shown here is derived from an EMBL/GenBank/DDBJ whole genome shotgun (WGS) entry which is preliminary data.</text>
</comment>
<evidence type="ECO:0000313" key="2">
    <source>
        <dbReference type="EMBL" id="GMF22039.1"/>
    </source>
</evidence>
<keyword evidence="3" id="KW-1185">Reference proteome</keyword>
<keyword evidence="1" id="KW-0812">Transmembrane</keyword>
<feature type="transmembrane region" description="Helical" evidence="1">
    <location>
        <begin position="252"/>
        <end position="272"/>
    </location>
</feature>
<protein>
    <submittedName>
        <fullName evidence="2">Unnamed protein product</fullName>
    </submittedName>
</protein>
<sequence>MPLIKFCTKQNIAYAAKSYHEYVGPVVVFSVDLFNVYYVAICMQASKSIITTLIIMGTGTFHVVLALRAIFWGKRSEKPHHQQNEPAIKYYLQDLPALLQKLAHGESLPAHYKRHIRLFAPFPLPILKSSAAFMDEMSKSRRFTSDKATNRRCSSKAAIKRKSGVASRVYDSSQLGPIQFFSKQHQITPTGPVTQGDIPVIASLLSRSSESSKPGDDELSSDDQEVARVALQTLFHSEYILLAEYIEFMVPIWYAVYLTVLFQLPVAAYYPYTASITEQKLKMAVRNILIYGVIEFLSFGALLVILGRKFGFSPLYQLAFVLETHAHALQGHLFVWTITILHLTVKHYGKH</sequence>
<dbReference type="EMBL" id="BSXT01000244">
    <property type="protein sequence ID" value="GMF22039.1"/>
    <property type="molecule type" value="Genomic_DNA"/>
</dbReference>
<gene>
    <name evidence="2" type="ORF">Pfra01_000312700</name>
</gene>
<accession>A0A9W6TYB2</accession>
<evidence type="ECO:0000313" key="3">
    <source>
        <dbReference type="Proteomes" id="UP001165121"/>
    </source>
</evidence>
<proteinExistence type="predicted"/>